<evidence type="ECO:0000256" key="2">
    <source>
        <dbReference type="ARBA" id="ARBA00023150"/>
    </source>
</evidence>
<dbReference type="NCBIfam" id="NF006870">
    <property type="entry name" value="PRK09364.1"/>
    <property type="match status" value="1"/>
</dbReference>
<dbReference type="KEGG" id="mtar:DF168_01994"/>
<organism evidence="5 6">
    <name type="scientific">Candidatus Moanibacter tarae</name>
    <dbReference type="NCBI Taxonomy" id="2200854"/>
    <lineage>
        <taxon>Bacteria</taxon>
        <taxon>Pseudomonadati</taxon>
        <taxon>Verrucomicrobiota</taxon>
        <taxon>Opitutia</taxon>
        <taxon>Puniceicoccales</taxon>
        <taxon>Puniceicoccales incertae sedis</taxon>
        <taxon>Candidatus Moanibacter</taxon>
    </lineage>
</organism>
<dbReference type="EMBL" id="CP029803">
    <property type="protein sequence ID" value="AWT60774.1"/>
    <property type="molecule type" value="Genomic_DNA"/>
</dbReference>
<dbReference type="GO" id="GO:0006777">
    <property type="term" value="P:Mo-molybdopterin cofactor biosynthetic process"/>
    <property type="evidence" value="ECO:0007669"/>
    <property type="project" value="UniProtKB-KW"/>
</dbReference>
<sequence>MANLSHINRENLPEMVGVSEKSITLRRARARAQLRVTDEIMAQIEGSEMRSKKGPVFQTAVLAGVMAAKKTHELVPLCHPVPLEDCKIEINVNKENRVVIECRVQATHKTGVEMEALTGASVAALTVYDMCKSLSHEIVIESVRLMEKTGGKRDFNVEDVAKS</sequence>
<evidence type="ECO:0000256" key="1">
    <source>
        <dbReference type="ARBA" id="ARBA00005046"/>
    </source>
</evidence>
<dbReference type="NCBIfam" id="TIGR00581">
    <property type="entry name" value="moaC"/>
    <property type="match status" value="1"/>
</dbReference>
<dbReference type="GO" id="GO:0061799">
    <property type="term" value="F:cyclic pyranopterin monophosphate synthase activity"/>
    <property type="evidence" value="ECO:0007669"/>
    <property type="project" value="UniProtKB-EC"/>
</dbReference>
<dbReference type="SUPFAM" id="SSF55040">
    <property type="entry name" value="Molybdenum cofactor biosynthesis protein C, MoaC"/>
    <property type="match status" value="1"/>
</dbReference>
<accession>A0A2Z4AK02</accession>
<dbReference type="EC" id="4.6.1.17" evidence="5"/>
<proteinExistence type="predicted"/>
<evidence type="ECO:0000256" key="3">
    <source>
        <dbReference type="ARBA" id="ARBA00055087"/>
    </source>
</evidence>
<dbReference type="InterPro" id="IPR050105">
    <property type="entry name" value="MoCo_biosynth_MoaA/MoaC"/>
</dbReference>
<evidence type="ECO:0000259" key="4">
    <source>
        <dbReference type="Pfam" id="PF01967"/>
    </source>
</evidence>
<dbReference type="UniPathway" id="UPA00344"/>
<dbReference type="InterPro" id="IPR023045">
    <property type="entry name" value="MoaC"/>
</dbReference>
<comment type="pathway">
    <text evidence="1">Cofactor biosynthesis; molybdopterin biosynthesis.</text>
</comment>
<protein>
    <submittedName>
        <fullName evidence="5">Cyclic pyranopterin monophosphate synthase</fullName>
        <ecNumber evidence="5">4.6.1.17</ecNumber>
    </submittedName>
</protein>
<dbReference type="InterPro" id="IPR036522">
    <property type="entry name" value="MoaC_sf"/>
</dbReference>
<dbReference type="PANTHER" id="PTHR22960:SF0">
    <property type="entry name" value="MOLYBDENUM COFACTOR BIOSYNTHESIS PROTEIN 1"/>
    <property type="match status" value="1"/>
</dbReference>
<keyword evidence="5" id="KW-0456">Lyase</keyword>
<feature type="domain" description="Molybdopterin cofactor biosynthesis C (MoaC)" evidence="4">
    <location>
        <begin position="15"/>
        <end position="151"/>
    </location>
</feature>
<evidence type="ECO:0000313" key="5">
    <source>
        <dbReference type="EMBL" id="AWT60774.1"/>
    </source>
</evidence>
<comment type="function">
    <text evidence="3">Catalyzes the conversion of (8S)-3',8-cyclo-7,8-dihydroguanosine 5'-triphosphate to cyclic pyranopterin monophosphate (cPMP).</text>
</comment>
<dbReference type="Proteomes" id="UP000247465">
    <property type="component" value="Chromosome"/>
</dbReference>
<dbReference type="GO" id="GO:0061798">
    <property type="term" value="F:GTP 3',8'-cyclase activity"/>
    <property type="evidence" value="ECO:0007669"/>
    <property type="project" value="TreeGrafter"/>
</dbReference>
<dbReference type="Pfam" id="PF01967">
    <property type="entry name" value="MoaC"/>
    <property type="match status" value="1"/>
</dbReference>
<keyword evidence="2" id="KW-0501">Molybdenum cofactor biosynthesis</keyword>
<dbReference type="PANTHER" id="PTHR22960">
    <property type="entry name" value="MOLYBDOPTERIN COFACTOR SYNTHESIS PROTEIN A"/>
    <property type="match status" value="1"/>
</dbReference>
<dbReference type="Gene3D" id="3.30.70.640">
    <property type="entry name" value="Molybdopterin cofactor biosynthesis C (MoaC) domain"/>
    <property type="match status" value="1"/>
</dbReference>
<reference evidence="5 6" key="1">
    <citation type="submission" date="2018-06" db="EMBL/GenBank/DDBJ databases">
        <title>Draft Genome Sequence of a Novel Marine Bacterium Related to the Verrucomicrobia.</title>
        <authorList>
            <person name="Vosseberg J."/>
            <person name="Martijn J."/>
            <person name="Ettema T.J.G."/>
        </authorList>
    </citation>
    <scope>NUCLEOTIDE SEQUENCE [LARGE SCALE GENOMIC DNA]</scope>
    <source>
        <strain evidence="5">TARA_B100001123</strain>
    </source>
</reference>
<evidence type="ECO:0000313" key="6">
    <source>
        <dbReference type="Proteomes" id="UP000247465"/>
    </source>
</evidence>
<name>A0A2Z4AK02_9BACT</name>
<dbReference type="AlphaFoldDB" id="A0A2Z4AK02"/>
<dbReference type="InterPro" id="IPR002820">
    <property type="entry name" value="Mopterin_CF_biosynth-C_dom"/>
</dbReference>
<gene>
    <name evidence="5" type="primary">moaC</name>
    <name evidence="5" type="ORF">DF168_01994</name>
</gene>